<keyword evidence="2" id="KW-1185">Reference proteome</keyword>
<organism evidence="1 2">
    <name type="scientific">Streptomyces phage Yosif</name>
    <dbReference type="NCBI Taxonomy" id="2201421"/>
    <lineage>
        <taxon>Viruses</taxon>
        <taxon>Duplodnaviria</taxon>
        <taxon>Heunggongvirae</taxon>
        <taxon>Uroviricota</taxon>
        <taxon>Caudoviricetes</taxon>
        <taxon>Arquatrovirinae</taxon>
        <taxon>Yosifvirus</taxon>
        <taxon>Yosifvirus yosif</taxon>
    </lineage>
</organism>
<evidence type="ECO:0000313" key="2">
    <source>
        <dbReference type="Proteomes" id="UP000250856"/>
    </source>
</evidence>
<dbReference type="RefSeq" id="YP_010054710.1">
    <property type="nucleotide sequence ID" value="NC_054656.1"/>
</dbReference>
<sequence length="189" mass="21663">MSDYIETIESGDLRVRIVQDTTDVNPREDYDHIVNVITADTHLGHYLEVDADGGPLQEAWDRIAWRPDAIDVFIRYAEIYHGATVIERHDGPRTLWYITAAELEEHGIAPEHALNVVEGEIREYRDWAEGDVFGLVVEKNIALKPVDETDDRIFMTWDELESVWGVIGWDWAVEYAKELLEDVKGNLAA</sequence>
<gene>
    <name evidence="1" type="primary">68</name>
    <name evidence="1" type="ORF">SEA_YOSIF_68</name>
</gene>
<reference evidence="2" key="1">
    <citation type="submission" date="2018-04" db="EMBL/GenBank/DDBJ databases">
        <authorList>
            <person name="Go L.Y."/>
            <person name="Mitchell J.A."/>
        </authorList>
    </citation>
    <scope>NUCLEOTIDE SEQUENCE [LARGE SCALE GENOMIC DNA]</scope>
</reference>
<proteinExistence type="predicted"/>
<dbReference type="EMBL" id="MH248947">
    <property type="protein sequence ID" value="AWY07632.1"/>
    <property type="molecule type" value="Genomic_DNA"/>
</dbReference>
<dbReference type="GeneID" id="64470628"/>
<dbReference type="KEGG" id="vg:64470628"/>
<name>A0A2Z4QCD7_9CAUD</name>
<evidence type="ECO:0000313" key="1">
    <source>
        <dbReference type="EMBL" id="AWY07632.1"/>
    </source>
</evidence>
<dbReference type="Proteomes" id="UP000250856">
    <property type="component" value="Segment"/>
</dbReference>
<protein>
    <submittedName>
        <fullName evidence="1">Uncharacterized protein</fullName>
    </submittedName>
</protein>
<accession>A0A2Z4QCD7</accession>